<dbReference type="InterPro" id="IPR045584">
    <property type="entry name" value="Pilin-like"/>
</dbReference>
<dbReference type="EMBL" id="BMQC01000016">
    <property type="protein sequence ID" value="GGK39686.1"/>
    <property type="molecule type" value="Genomic_DNA"/>
</dbReference>
<gene>
    <name evidence="2" type="ORF">GCM10010124_35410</name>
</gene>
<evidence type="ECO:0000313" key="3">
    <source>
        <dbReference type="Proteomes" id="UP000662200"/>
    </source>
</evidence>
<dbReference type="NCBIfam" id="TIGR02532">
    <property type="entry name" value="IV_pilin_GFxxxE"/>
    <property type="match status" value="1"/>
</dbReference>
<proteinExistence type="predicted"/>
<organism evidence="2 3">
    <name type="scientific">Pilimelia terevasa</name>
    <dbReference type="NCBI Taxonomy" id="53372"/>
    <lineage>
        <taxon>Bacteria</taxon>
        <taxon>Bacillati</taxon>
        <taxon>Actinomycetota</taxon>
        <taxon>Actinomycetes</taxon>
        <taxon>Micromonosporales</taxon>
        <taxon>Micromonosporaceae</taxon>
        <taxon>Pilimelia</taxon>
    </lineage>
</organism>
<dbReference type="Pfam" id="PF07963">
    <property type="entry name" value="N_methyl"/>
    <property type="match status" value="1"/>
</dbReference>
<keyword evidence="1" id="KW-1133">Transmembrane helix</keyword>
<evidence type="ECO:0000313" key="2">
    <source>
        <dbReference type="EMBL" id="GGK39686.1"/>
    </source>
</evidence>
<dbReference type="PROSITE" id="PS00409">
    <property type="entry name" value="PROKAR_NTER_METHYL"/>
    <property type="match status" value="1"/>
</dbReference>
<keyword evidence="1" id="KW-0472">Membrane</keyword>
<keyword evidence="1" id="KW-0812">Transmembrane</keyword>
<keyword evidence="3" id="KW-1185">Reference proteome</keyword>
<sequence>MEVVRAPRPPRPRGSPEAGFSLVELVVALGVISLVAASTLSLFVSSHGVTDSQANRQIATQLLTQMVDQARQTGGTELARHEPAAAPTTVGSVVYTREWDVSACAQATVGGSCTAAAGGPGVAVLTRVVATVRWTDRGRPQSVQTAALVNAMPVDPTFTG</sequence>
<accession>A0A8J3FJR9</accession>
<feature type="transmembrane region" description="Helical" evidence="1">
    <location>
        <begin position="20"/>
        <end position="44"/>
    </location>
</feature>
<evidence type="ECO:0000256" key="1">
    <source>
        <dbReference type="SAM" id="Phobius"/>
    </source>
</evidence>
<evidence type="ECO:0008006" key="4">
    <source>
        <dbReference type="Google" id="ProtNLM"/>
    </source>
</evidence>
<name>A0A8J3FJR9_9ACTN</name>
<comment type="caution">
    <text evidence="2">The sequence shown here is derived from an EMBL/GenBank/DDBJ whole genome shotgun (WGS) entry which is preliminary data.</text>
</comment>
<dbReference type="AlphaFoldDB" id="A0A8J3FJR9"/>
<dbReference type="SUPFAM" id="SSF54523">
    <property type="entry name" value="Pili subunits"/>
    <property type="match status" value="1"/>
</dbReference>
<dbReference type="RefSeq" id="WP_189115474.1">
    <property type="nucleotide sequence ID" value="NZ_BMQC01000016.1"/>
</dbReference>
<reference evidence="2" key="1">
    <citation type="journal article" date="2014" name="Int. J. Syst. Evol. Microbiol.">
        <title>Complete genome sequence of Corynebacterium casei LMG S-19264T (=DSM 44701T), isolated from a smear-ripened cheese.</title>
        <authorList>
            <consortium name="US DOE Joint Genome Institute (JGI-PGF)"/>
            <person name="Walter F."/>
            <person name="Albersmeier A."/>
            <person name="Kalinowski J."/>
            <person name="Ruckert C."/>
        </authorList>
    </citation>
    <scope>NUCLEOTIDE SEQUENCE</scope>
    <source>
        <strain evidence="2">JCM 3091</strain>
    </source>
</reference>
<dbReference type="Proteomes" id="UP000662200">
    <property type="component" value="Unassembled WGS sequence"/>
</dbReference>
<reference evidence="2" key="2">
    <citation type="submission" date="2020-09" db="EMBL/GenBank/DDBJ databases">
        <authorList>
            <person name="Sun Q."/>
            <person name="Ohkuma M."/>
        </authorList>
    </citation>
    <scope>NUCLEOTIDE SEQUENCE</scope>
    <source>
        <strain evidence="2">JCM 3091</strain>
    </source>
</reference>
<dbReference type="InterPro" id="IPR012902">
    <property type="entry name" value="N_methyl_site"/>
</dbReference>
<protein>
    <recommendedName>
        <fullName evidence="4">Prepilin-type N-terminal cleavage/methylation domain-containing protein</fullName>
    </recommendedName>
</protein>